<evidence type="ECO:0000256" key="1">
    <source>
        <dbReference type="SAM" id="MobiDB-lite"/>
    </source>
</evidence>
<dbReference type="Proteomes" id="UP000002051">
    <property type="component" value="Unassembled WGS sequence"/>
</dbReference>
<dbReference type="EMBL" id="CM001217">
    <property type="protein sequence ID" value="AES60383.1"/>
    <property type="molecule type" value="Genomic_DNA"/>
</dbReference>
<gene>
    <name evidence="2" type="ordered locus">MTR_1g044760</name>
</gene>
<dbReference type="EnsemblPlants" id="AES60383">
    <property type="protein sequence ID" value="AES60383"/>
    <property type="gene ID" value="MTR_1g044760"/>
</dbReference>
<feature type="region of interest" description="Disordered" evidence="1">
    <location>
        <begin position="157"/>
        <end position="177"/>
    </location>
</feature>
<dbReference type="AlphaFoldDB" id="G7I636"/>
<accession>G7I636</accession>
<dbReference type="HOGENOM" id="CLU_971011_0_0_1"/>
<protein>
    <recommendedName>
        <fullName evidence="5">Retrotransposon gag domain-containing protein</fullName>
    </recommendedName>
</protein>
<reference evidence="2 4" key="1">
    <citation type="journal article" date="2011" name="Nature">
        <title>The Medicago genome provides insight into the evolution of rhizobial symbioses.</title>
        <authorList>
            <person name="Young N.D."/>
            <person name="Debelle F."/>
            <person name="Oldroyd G.E."/>
            <person name="Geurts R."/>
            <person name="Cannon S.B."/>
            <person name="Udvardi M.K."/>
            <person name="Benedito V.A."/>
            <person name="Mayer K.F."/>
            <person name="Gouzy J."/>
            <person name="Schoof H."/>
            <person name="Van de Peer Y."/>
            <person name="Proost S."/>
            <person name="Cook D.R."/>
            <person name="Meyers B.C."/>
            <person name="Spannagl M."/>
            <person name="Cheung F."/>
            <person name="De Mita S."/>
            <person name="Krishnakumar V."/>
            <person name="Gundlach H."/>
            <person name="Zhou S."/>
            <person name="Mudge J."/>
            <person name="Bharti A.K."/>
            <person name="Murray J.D."/>
            <person name="Naoumkina M.A."/>
            <person name="Rosen B."/>
            <person name="Silverstein K.A."/>
            <person name="Tang H."/>
            <person name="Rombauts S."/>
            <person name="Zhao P.X."/>
            <person name="Zhou P."/>
            <person name="Barbe V."/>
            <person name="Bardou P."/>
            <person name="Bechner M."/>
            <person name="Bellec A."/>
            <person name="Berger A."/>
            <person name="Berges H."/>
            <person name="Bidwell S."/>
            <person name="Bisseling T."/>
            <person name="Choisne N."/>
            <person name="Couloux A."/>
            <person name="Denny R."/>
            <person name="Deshpande S."/>
            <person name="Dai X."/>
            <person name="Doyle J.J."/>
            <person name="Dudez A.M."/>
            <person name="Farmer A.D."/>
            <person name="Fouteau S."/>
            <person name="Franken C."/>
            <person name="Gibelin C."/>
            <person name="Gish J."/>
            <person name="Goldstein S."/>
            <person name="Gonzalez A.J."/>
            <person name="Green P.J."/>
            <person name="Hallab A."/>
            <person name="Hartog M."/>
            <person name="Hua A."/>
            <person name="Humphray S.J."/>
            <person name="Jeong D.H."/>
            <person name="Jing Y."/>
            <person name="Jocker A."/>
            <person name="Kenton S.M."/>
            <person name="Kim D.J."/>
            <person name="Klee K."/>
            <person name="Lai H."/>
            <person name="Lang C."/>
            <person name="Lin S."/>
            <person name="Macmil S.L."/>
            <person name="Magdelenat G."/>
            <person name="Matthews L."/>
            <person name="McCorrison J."/>
            <person name="Monaghan E.L."/>
            <person name="Mun J.H."/>
            <person name="Najar F.Z."/>
            <person name="Nicholson C."/>
            <person name="Noirot C."/>
            <person name="O'Bleness M."/>
            <person name="Paule C.R."/>
            <person name="Poulain J."/>
            <person name="Prion F."/>
            <person name="Qin B."/>
            <person name="Qu C."/>
            <person name="Retzel E.F."/>
            <person name="Riddle C."/>
            <person name="Sallet E."/>
            <person name="Samain S."/>
            <person name="Samson N."/>
            <person name="Sanders I."/>
            <person name="Saurat O."/>
            <person name="Scarpelli C."/>
            <person name="Schiex T."/>
            <person name="Segurens B."/>
            <person name="Severin A.J."/>
            <person name="Sherrier D.J."/>
            <person name="Shi R."/>
            <person name="Sims S."/>
            <person name="Singer S.R."/>
            <person name="Sinharoy S."/>
            <person name="Sterck L."/>
            <person name="Viollet A."/>
            <person name="Wang B.B."/>
            <person name="Wang K."/>
            <person name="Wang M."/>
            <person name="Wang X."/>
            <person name="Warfsmann J."/>
            <person name="Weissenbach J."/>
            <person name="White D.D."/>
            <person name="White J.D."/>
            <person name="Wiley G.B."/>
            <person name="Wincker P."/>
            <person name="Xing Y."/>
            <person name="Yang L."/>
            <person name="Yao Z."/>
            <person name="Ying F."/>
            <person name="Zhai J."/>
            <person name="Zhou L."/>
            <person name="Zuber A."/>
            <person name="Denarie J."/>
            <person name="Dixon R.A."/>
            <person name="May G.D."/>
            <person name="Schwartz D.C."/>
            <person name="Rogers J."/>
            <person name="Quetier F."/>
            <person name="Town C.D."/>
            <person name="Roe B.A."/>
        </authorList>
    </citation>
    <scope>NUCLEOTIDE SEQUENCE [LARGE SCALE GENOMIC DNA]</scope>
    <source>
        <strain evidence="2">A17</strain>
        <strain evidence="3 4">cv. Jemalong A17</strain>
    </source>
</reference>
<evidence type="ECO:0008006" key="5">
    <source>
        <dbReference type="Google" id="ProtNLM"/>
    </source>
</evidence>
<sequence length="287" mass="31692">MVRPNSSSASASNAQSTVQCSQEIHVSSIIPTNVERVTSPMPSSTNMGVTIHATISMTATATHSSPLVSGSLRHLHMDSLSLLDPLSLLCLHLQWQWQQMDESNHDMVNMLTRQIGAVFNPMIQNTNHSYQTLATQMGRIIDLFSPVQPQNNRPLGIGDGANNRGNQGQQPVEQSATGTVKRVPGVVLVDKNQNAYEVVRQVQQNNLGLLQTKLPRGWKVPKFTKFAGDTDESTIDQVACYLTVVNDIANNENLRMKYFSSSLTKNAFAWFTTLPPHSMCDEYEATH</sequence>
<evidence type="ECO:0000313" key="4">
    <source>
        <dbReference type="Proteomes" id="UP000002051"/>
    </source>
</evidence>
<keyword evidence="4" id="KW-1185">Reference proteome</keyword>
<evidence type="ECO:0000313" key="3">
    <source>
        <dbReference type="EnsemblPlants" id="AES60383"/>
    </source>
</evidence>
<reference evidence="2 4" key="2">
    <citation type="journal article" date="2014" name="BMC Genomics">
        <title>An improved genome release (version Mt4.0) for the model legume Medicago truncatula.</title>
        <authorList>
            <person name="Tang H."/>
            <person name="Krishnakumar V."/>
            <person name="Bidwell S."/>
            <person name="Rosen B."/>
            <person name="Chan A."/>
            <person name="Zhou S."/>
            <person name="Gentzbittel L."/>
            <person name="Childs K.L."/>
            <person name="Yandell M."/>
            <person name="Gundlach H."/>
            <person name="Mayer K.F."/>
            <person name="Schwartz D.C."/>
            <person name="Town C.D."/>
        </authorList>
    </citation>
    <scope>GENOME REANNOTATION</scope>
    <source>
        <strain evidence="3 4">cv. Jemalong A17</strain>
    </source>
</reference>
<name>G7I636_MEDTR</name>
<feature type="compositionally biased region" description="Polar residues" evidence="1">
    <location>
        <begin position="163"/>
        <end position="177"/>
    </location>
</feature>
<organism evidence="2 4">
    <name type="scientific">Medicago truncatula</name>
    <name type="common">Barrel medic</name>
    <name type="synonym">Medicago tribuloides</name>
    <dbReference type="NCBI Taxonomy" id="3880"/>
    <lineage>
        <taxon>Eukaryota</taxon>
        <taxon>Viridiplantae</taxon>
        <taxon>Streptophyta</taxon>
        <taxon>Embryophyta</taxon>
        <taxon>Tracheophyta</taxon>
        <taxon>Spermatophyta</taxon>
        <taxon>Magnoliopsida</taxon>
        <taxon>eudicotyledons</taxon>
        <taxon>Gunneridae</taxon>
        <taxon>Pentapetalae</taxon>
        <taxon>rosids</taxon>
        <taxon>fabids</taxon>
        <taxon>Fabales</taxon>
        <taxon>Fabaceae</taxon>
        <taxon>Papilionoideae</taxon>
        <taxon>50 kb inversion clade</taxon>
        <taxon>NPAAA clade</taxon>
        <taxon>Hologalegina</taxon>
        <taxon>IRL clade</taxon>
        <taxon>Trifolieae</taxon>
        <taxon>Medicago</taxon>
    </lineage>
</organism>
<dbReference type="PaxDb" id="3880-AES60383"/>
<proteinExistence type="predicted"/>
<reference evidence="3" key="3">
    <citation type="submission" date="2015-04" db="UniProtKB">
        <authorList>
            <consortium name="EnsemblPlants"/>
        </authorList>
    </citation>
    <scope>IDENTIFICATION</scope>
    <source>
        <strain evidence="3">cv. Jemalong A17</strain>
    </source>
</reference>
<evidence type="ECO:0000313" key="2">
    <source>
        <dbReference type="EMBL" id="AES60383.1"/>
    </source>
</evidence>